<evidence type="ECO:0000256" key="1">
    <source>
        <dbReference type="ARBA" id="ARBA00004123"/>
    </source>
</evidence>
<feature type="DNA-binding region" description="Fork-head" evidence="11">
    <location>
        <begin position="262"/>
        <end position="356"/>
    </location>
</feature>
<dbReference type="GO" id="GO:0009653">
    <property type="term" value="P:anatomical structure morphogenesis"/>
    <property type="evidence" value="ECO:0007669"/>
    <property type="project" value="TreeGrafter"/>
</dbReference>
<dbReference type="InterPro" id="IPR018122">
    <property type="entry name" value="TF_fork_head_CS_1"/>
</dbReference>
<evidence type="ECO:0000256" key="2">
    <source>
        <dbReference type="ARBA" id="ARBA00022499"/>
    </source>
</evidence>
<dbReference type="InterPro" id="IPR036390">
    <property type="entry name" value="WH_DNA-bd_sf"/>
</dbReference>
<dbReference type="InterPro" id="IPR050211">
    <property type="entry name" value="FOX_domain-containing"/>
</dbReference>
<dbReference type="AlphaFoldDB" id="A0A7M7H7M2"/>
<evidence type="ECO:0000256" key="12">
    <source>
        <dbReference type="SAM" id="MobiDB-lite"/>
    </source>
</evidence>
<dbReference type="SMART" id="SM00339">
    <property type="entry name" value="FH"/>
    <property type="match status" value="1"/>
</dbReference>
<dbReference type="PANTHER" id="PTHR11829">
    <property type="entry name" value="FORKHEAD BOX PROTEIN"/>
    <property type="match status" value="1"/>
</dbReference>
<dbReference type="GO" id="GO:0005634">
    <property type="term" value="C:nucleus"/>
    <property type="evidence" value="ECO:0007669"/>
    <property type="project" value="UniProtKB-SubCell"/>
</dbReference>
<feature type="compositionally biased region" description="Basic and acidic residues" evidence="12">
    <location>
        <begin position="129"/>
        <end position="139"/>
    </location>
</feature>
<dbReference type="CDD" id="cd20028">
    <property type="entry name" value="FH_FOXL2"/>
    <property type="match status" value="1"/>
</dbReference>
<dbReference type="Gene3D" id="1.10.10.10">
    <property type="entry name" value="Winged helix-like DNA-binding domain superfamily/Winged helix DNA-binding domain"/>
    <property type="match status" value="1"/>
</dbReference>
<dbReference type="InParanoid" id="A0A7M7H7M2"/>
<dbReference type="PROSITE" id="PS50039">
    <property type="entry name" value="FORK_HEAD_3"/>
    <property type="match status" value="1"/>
</dbReference>
<sequence length="558" mass="60062">MNNYAAAAAAADRSNRMVSHVIPVSGVSSSFSSPMNIHNDLYHHYELQQGNGSLGSSGLGSVQDPVHSLKIKQEPFQLTPTSSLPPMHQVSSFVSDQLTSSCMSSSPKDLNVSVGSLSRDSSVVVSSSLHDHPPLHHSPDSVVSGPTSSNVSLGSHQHHNRSLTGPTKRKTNSPLDTGLLDTPTSNTDPSDGSTDIGGSVQLASSSSGSNNHHRSRSSQHSNAKSMRVSSADASTSNAGTTNTSTTSSITTSGEASNSSDTKPPYSYVALITMAIKSSKMQKLTLSEIYAFIQTNFPFFEKNKKGWQNSIRHNLSLNECFVKVPRDGGGERKGNYWTIHPEAGEMFENGNWRRRKRMKRTYRNAPYPKGLYGEPFQSAHVHLGAGRTLFAHSPPAYSTNAYPRYDTGAWSLQQQPLSSYSHCQLQQQLPMQSMQIPTMNGYSQISSSLAFQGNYLDVPGSTSGTTASMSSNTYAGGFAACARRHDPTAMTVSEAVSRCSYWPDMVKEDPSTTPVSPSSVNAVGVSSNMYGSTPHSAVSSIGYSPVDFGFLSDKMMRDR</sequence>
<organism evidence="14 15">
    <name type="scientific">Nasonia vitripennis</name>
    <name type="common">Parasitic wasp</name>
    <dbReference type="NCBI Taxonomy" id="7425"/>
    <lineage>
        <taxon>Eukaryota</taxon>
        <taxon>Metazoa</taxon>
        <taxon>Ecdysozoa</taxon>
        <taxon>Arthropoda</taxon>
        <taxon>Hexapoda</taxon>
        <taxon>Insecta</taxon>
        <taxon>Pterygota</taxon>
        <taxon>Neoptera</taxon>
        <taxon>Endopterygota</taxon>
        <taxon>Hymenoptera</taxon>
        <taxon>Apocrita</taxon>
        <taxon>Proctotrupomorpha</taxon>
        <taxon>Chalcidoidea</taxon>
        <taxon>Pteromalidae</taxon>
        <taxon>Pteromalinae</taxon>
        <taxon>Nasonia</taxon>
    </lineage>
</organism>
<keyword evidence="15" id="KW-1185">Reference proteome</keyword>
<evidence type="ECO:0000256" key="7">
    <source>
        <dbReference type="ARBA" id="ARBA00023125"/>
    </source>
</evidence>
<evidence type="ECO:0000256" key="5">
    <source>
        <dbReference type="ARBA" id="ARBA00022843"/>
    </source>
</evidence>
<keyword evidence="2" id="KW-1017">Isopeptide bond</keyword>
<evidence type="ECO:0000256" key="4">
    <source>
        <dbReference type="ARBA" id="ARBA00022782"/>
    </source>
</evidence>
<evidence type="ECO:0000256" key="9">
    <source>
        <dbReference type="ARBA" id="ARBA00023242"/>
    </source>
</evidence>
<dbReference type="GO" id="GO:0030154">
    <property type="term" value="P:cell differentiation"/>
    <property type="evidence" value="ECO:0007669"/>
    <property type="project" value="UniProtKB-KW"/>
</dbReference>
<evidence type="ECO:0000256" key="10">
    <source>
        <dbReference type="ARBA" id="ARBA00034872"/>
    </source>
</evidence>
<evidence type="ECO:0000259" key="13">
    <source>
        <dbReference type="PROSITE" id="PS50039"/>
    </source>
</evidence>
<dbReference type="InterPro" id="IPR047515">
    <property type="entry name" value="FH_FOXL2"/>
</dbReference>
<dbReference type="GeneID" id="100119258"/>
<keyword evidence="3" id="KW-0597">Phosphoprotein</keyword>
<dbReference type="Proteomes" id="UP000002358">
    <property type="component" value="Chromosome 1"/>
</dbReference>
<protein>
    <recommendedName>
        <fullName evidence="10">Forkhead box protein L2</fullName>
    </recommendedName>
</protein>
<comment type="subcellular location">
    <subcellularLocation>
        <location evidence="1 11">Nucleus</location>
    </subcellularLocation>
</comment>
<keyword evidence="4" id="KW-0221">Differentiation</keyword>
<keyword evidence="7 11" id="KW-0238">DNA-binding</keyword>
<evidence type="ECO:0000313" key="14">
    <source>
        <dbReference type="EnsemblMetazoa" id="XP_008212306"/>
    </source>
</evidence>
<dbReference type="FunFam" id="1.10.10.10:FF:000016">
    <property type="entry name" value="Forkhead box protein I1"/>
    <property type="match status" value="1"/>
</dbReference>
<evidence type="ECO:0000256" key="6">
    <source>
        <dbReference type="ARBA" id="ARBA00023015"/>
    </source>
</evidence>
<feature type="compositionally biased region" description="Polar residues" evidence="12">
    <location>
        <begin position="182"/>
        <end position="193"/>
    </location>
</feature>
<keyword evidence="5" id="KW-0832">Ubl conjugation</keyword>
<keyword evidence="9 11" id="KW-0539">Nucleus</keyword>
<dbReference type="InterPro" id="IPR036388">
    <property type="entry name" value="WH-like_DNA-bd_sf"/>
</dbReference>
<dbReference type="OrthoDB" id="9926427at2759"/>
<evidence type="ECO:0000256" key="3">
    <source>
        <dbReference type="ARBA" id="ARBA00022553"/>
    </source>
</evidence>
<evidence type="ECO:0000313" key="15">
    <source>
        <dbReference type="Proteomes" id="UP000002358"/>
    </source>
</evidence>
<feature type="compositionally biased region" description="Low complexity" evidence="12">
    <location>
        <begin position="229"/>
        <end position="256"/>
    </location>
</feature>
<dbReference type="SMR" id="A0A7M7H7M2"/>
<keyword evidence="6" id="KW-0805">Transcription regulation</keyword>
<dbReference type="GO" id="GO:0000981">
    <property type="term" value="F:DNA-binding transcription factor activity, RNA polymerase II-specific"/>
    <property type="evidence" value="ECO:0007669"/>
    <property type="project" value="TreeGrafter"/>
</dbReference>
<feature type="region of interest" description="Disordered" evidence="12">
    <location>
        <begin position="124"/>
        <end position="263"/>
    </location>
</feature>
<dbReference type="PRINTS" id="PR00053">
    <property type="entry name" value="FORKHEAD"/>
</dbReference>
<dbReference type="InterPro" id="IPR030456">
    <property type="entry name" value="TF_fork_head_CS_2"/>
</dbReference>
<dbReference type="RefSeq" id="XP_008212306.1">
    <property type="nucleotide sequence ID" value="XM_008214084.4"/>
</dbReference>
<feature type="compositionally biased region" description="Basic residues" evidence="12">
    <location>
        <begin position="156"/>
        <end position="171"/>
    </location>
</feature>
<dbReference type="SUPFAM" id="SSF46785">
    <property type="entry name" value="Winged helix' DNA-binding domain"/>
    <property type="match status" value="1"/>
</dbReference>
<dbReference type="PANTHER" id="PTHR11829:SF411">
    <property type="entry name" value="FORKHEAD BOX PROTEIN L2"/>
    <property type="match status" value="1"/>
</dbReference>
<keyword evidence="8" id="KW-0804">Transcription</keyword>
<accession>A0A7M7H7M2</accession>
<evidence type="ECO:0000256" key="8">
    <source>
        <dbReference type="ARBA" id="ARBA00023163"/>
    </source>
</evidence>
<reference evidence="14" key="1">
    <citation type="submission" date="2021-01" db="UniProtKB">
        <authorList>
            <consortium name="EnsemblMetazoa"/>
        </authorList>
    </citation>
    <scope>IDENTIFICATION</scope>
</reference>
<dbReference type="EnsemblMetazoa" id="XM_008214084">
    <property type="protein sequence ID" value="XP_008212306"/>
    <property type="gene ID" value="LOC100119258"/>
</dbReference>
<evidence type="ECO:0000256" key="11">
    <source>
        <dbReference type="PROSITE-ProRule" id="PRU00089"/>
    </source>
</evidence>
<dbReference type="Pfam" id="PF00250">
    <property type="entry name" value="Forkhead"/>
    <property type="match status" value="1"/>
</dbReference>
<dbReference type="PROSITE" id="PS00657">
    <property type="entry name" value="FORK_HEAD_1"/>
    <property type="match status" value="1"/>
</dbReference>
<dbReference type="PROSITE" id="PS00658">
    <property type="entry name" value="FORK_HEAD_2"/>
    <property type="match status" value="1"/>
</dbReference>
<dbReference type="InterPro" id="IPR001766">
    <property type="entry name" value="Fork_head_dom"/>
</dbReference>
<feature type="domain" description="Fork-head" evidence="13">
    <location>
        <begin position="262"/>
        <end position="356"/>
    </location>
</feature>
<proteinExistence type="predicted"/>
<feature type="compositionally biased region" description="Polar residues" evidence="12">
    <location>
        <begin position="145"/>
        <end position="155"/>
    </location>
</feature>
<dbReference type="GO" id="GO:0000978">
    <property type="term" value="F:RNA polymerase II cis-regulatory region sequence-specific DNA binding"/>
    <property type="evidence" value="ECO:0007669"/>
    <property type="project" value="TreeGrafter"/>
</dbReference>
<name>A0A7M7H7M2_NASVI</name>